<organism evidence="2 3">
    <name type="scientific">Echria macrotheca</name>
    <dbReference type="NCBI Taxonomy" id="438768"/>
    <lineage>
        <taxon>Eukaryota</taxon>
        <taxon>Fungi</taxon>
        <taxon>Dikarya</taxon>
        <taxon>Ascomycota</taxon>
        <taxon>Pezizomycotina</taxon>
        <taxon>Sordariomycetes</taxon>
        <taxon>Sordariomycetidae</taxon>
        <taxon>Sordariales</taxon>
        <taxon>Schizotheciaceae</taxon>
        <taxon>Echria</taxon>
    </lineage>
</organism>
<name>A0AAJ0F298_9PEZI</name>
<feature type="transmembrane region" description="Helical" evidence="1">
    <location>
        <begin position="69"/>
        <end position="89"/>
    </location>
</feature>
<sequence length="567" mass="61440">MASTKSGASGSWLGALAQLVLVTGSSVLLAVIVYITTLTGQAESISEQKGHLSMVLKADVSTTLTLVRALQGLLTTALTVALATTFSYLQWGFVHRSPGMPYLRHLALSPTTSIWGTIRLILHPSPAWKSRLWALFRLLLVLMVWLGGVVLFFRTSLVTVFDTASTYRATAGVGPFNASYIAPFFEGLKARSPGYQFNVLPYSYYGPVHDLVTNSFFTTTADPIACQPGEQDHTAGCAAYLLSGGVVGATPWIPSGYPDHPQVLIEKTPMVHAEFDTLLTSPFDDKTCQVFGSNATNIAARFCLAQLSPTKLAAGMFVCLDGMASCQAASSTPNMTTAFSLYTREGTVLSAKSNLTIIEVSDLTDARPISLEASEFEAYRSVLAWLLDYAAADIPAPSSIVENFWSAGHQLQDAYSNALLQRNFRSILLFPAWLFQANNYGNDGLDERVIDENLPAEFYTAAAVVRSYTKIKFDPVMTFLFVGLEGVVLVFAWAVLGWVVVVYRTLPEISSFPLFDAAFKAETTGHAVWGEIHDGTGLGGGKEVWGYGDGKILEVMGRARVGRRVYA</sequence>
<comment type="caution">
    <text evidence="2">The sequence shown here is derived from an EMBL/GenBank/DDBJ whole genome shotgun (WGS) entry which is preliminary data.</text>
</comment>
<evidence type="ECO:0000256" key="1">
    <source>
        <dbReference type="SAM" id="Phobius"/>
    </source>
</evidence>
<feature type="transmembrane region" description="Helical" evidence="1">
    <location>
        <begin position="134"/>
        <end position="153"/>
    </location>
</feature>
<dbReference type="Proteomes" id="UP001239445">
    <property type="component" value="Unassembled WGS sequence"/>
</dbReference>
<dbReference type="AlphaFoldDB" id="A0AAJ0F298"/>
<proteinExistence type="predicted"/>
<feature type="transmembrane region" description="Helical" evidence="1">
    <location>
        <begin position="12"/>
        <end position="35"/>
    </location>
</feature>
<evidence type="ECO:0000313" key="3">
    <source>
        <dbReference type="Proteomes" id="UP001239445"/>
    </source>
</evidence>
<dbReference type="EMBL" id="MU839844">
    <property type="protein sequence ID" value="KAK1750897.1"/>
    <property type="molecule type" value="Genomic_DNA"/>
</dbReference>
<reference evidence="2" key="1">
    <citation type="submission" date="2023-06" db="EMBL/GenBank/DDBJ databases">
        <title>Genome-scale phylogeny and comparative genomics of the fungal order Sordariales.</title>
        <authorList>
            <consortium name="Lawrence Berkeley National Laboratory"/>
            <person name="Hensen N."/>
            <person name="Bonometti L."/>
            <person name="Westerberg I."/>
            <person name="Brannstrom I.O."/>
            <person name="Guillou S."/>
            <person name="Cros-Aarteil S."/>
            <person name="Calhoun S."/>
            <person name="Haridas S."/>
            <person name="Kuo A."/>
            <person name="Mondo S."/>
            <person name="Pangilinan J."/>
            <person name="Riley R."/>
            <person name="Labutti K."/>
            <person name="Andreopoulos B."/>
            <person name="Lipzen A."/>
            <person name="Chen C."/>
            <person name="Yanf M."/>
            <person name="Daum C."/>
            <person name="Ng V."/>
            <person name="Clum A."/>
            <person name="Steindorff A."/>
            <person name="Ohm R."/>
            <person name="Martin F."/>
            <person name="Silar P."/>
            <person name="Natvig D."/>
            <person name="Lalanne C."/>
            <person name="Gautier V."/>
            <person name="Ament-Velasquez S.L."/>
            <person name="Kruys A."/>
            <person name="Hutchinson M.I."/>
            <person name="Powell A.J."/>
            <person name="Barry K."/>
            <person name="Miller A.N."/>
            <person name="Grigoriev I.V."/>
            <person name="Debuchy R."/>
            <person name="Gladieux P."/>
            <person name="Thoren M.H."/>
            <person name="Johannesson H."/>
        </authorList>
    </citation>
    <scope>NUCLEOTIDE SEQUENCE</scope>
    <source>
        <strain evidence="2">PSN4</strain>
    </source>
</reference>
<keyword evidence="1" id="KW-1133">Transmembrane helix</keyword>
<gene>
    <name evidence="2" type="ORF">QBC47DRAFT_88788</name>
</gene>
<evidence type="ECO:0000313" key="2">
    <source>
        <dbReference type="EMBL" id="KAK1750897.1"/>
    </source>
</evidence>
<protein>
    <submittedName>
        <fullName evidence="2">Uncharacterized protein</fullName>
    </submittedName>
</protein>
<accession>A0AAJ0F298</accession>
<keyword evidence="3" id="KW-1185">Reference proteome</keyword>
<feature type="transmembrane region" description="Helical" evidence="1">
    <location>
        <begin position="476"/>
        <end position="503"/>
    </location>
</feature>
<keyword evidence="1" id="KW-0472">Membrane</keyword>
<keyword evidence="1" id="KW-0812">Transmembrane</keyword>